<dbReference type="GeneID" id="90643827"/>
<gene>
    <name evidence="2" type="ORF">RHO25_002280</name>
</gene>
<sequence length="78" mass="9171">MMAETPSPLSESRKRRRSISEDARDEEEAKQKFRIAEHIAGNTLTHRYSDRALDMPLAFIDFEDEQDRNHLKLDALNR</sequence>
<dbReference type="RefSeq" id="XP_065458292.1">
    <property type="nucleotide sequence ID" value="XM_065602220.1"/>
</dbReference>
<keyword evidence="3" id="KW-1185">Reference proteome</keyword>
<evidence type="ECO:0000313" key="3">
    <source>
        <dbReference type="Proteomes" id="UP001302367"/>
    </source>
</evidence>
<reference evidence="2 3" key="1">
    <citation type="submission" date="2023-09" db="EMBL/GenBank/DDBJ databases">
        <title>Complete-Gapless Cercospora beticola genome.</title>
        <authorList>
            <person name="Wyatt N.A."/>
            <person name="Spanner R.E."/>
            <person name="Bolton M.D."/>
        </authorList>
    </citation>
    <scope>NUCLEOTIDE SEQUENCE [LARGE SCALE GENOMIC DNA]</scope>
    <source>
        <strain evidence="2">Cb09-40</strain>
    </source>
</reference>
<evidence type="ECO:0000313" key="2">
    <source>
        <dbReference type="EMBL" id="WPA97669.1"/>
    </source>
</evidence>
<proteinExistence type="predicted"/>
<accession>A0ABZ0NDQ3</accession>
<dbReference type="Proteomes" id="UP001302367">
    <property type="component" value="Chromosome 2"/>
</dbReference>
<dbReference type="EMBL" id="CP134185">
    <property type="protein sequence ID" value="WPA97669.1"/>
    <property type="molecule type" value="Genomic_DNA"/>
</dbReference>
<protein>
    <submittedName>
        <fullName evidence="2">Uncharacterized protein</fullName>
    </submittedName>
</protein>
<feature type="compositionally biased region" description="Basic and acidic residues" evidence="1">
    <location>
        <begin position="18"/>
        <end position="31"/>
    </location>
</feature>
<feature type="region of interest" description="Disordered" evidence="1">
    <location>
        <begin position="1"/>
        <end position="31"/>
    </location>
</feature>
<evidence type="ECO:0000256" key="1">
    <source>
        <dbReference type="SAM" id="MobiDB-lite"/>
    </source>
</evidence>
<name>A0ABZ0NDQ3_CERBT</name>
<organism evidence="2 3">
    <name type="scientific">Cercospora beticola</name>
    <name type="common">Sugarbeet leaf spot fungus</name>
    <dbReference type="NCBI Taxonomy" id="122368"/>
    <lineage>
        <taxon>Eukaryota</taxon>
        <taxon>Fungi</taxon>
        <taxon>Dikarya</taxon>
        <taxon>Ascomycota</taxon>
        <taxon>Pezizomycotina</taxon>
        <taxon>Dothideomycetes</taxon>
        <taxon>Dothideomycetidae</taxon>
        <taxon>Mycosphaerellales</taxon>
        <taxon>Mycosphaerellaceae</taxon>
        <taxon>Cercospora</taxon>
    </lineage>
</organism>